<sequence length="74" mass="8825">MVQDSISKYQKNTDLSVKKSIIDGRYFKSFCRKKYFSDIHHSSRKNLVADRLFSIQLGLRSKMDDKKTIKIKYF</sequence>
<comment type="caution">
    <text evidence="1">The sequence shown here is derived from an EMBL/GenBank/DDBJ whole genome shotgun (WGS) entry which is preliminary data.</text>
</comment>
<dbReference type="EMBL" id="WLUB01000023">
    <property type="protein sequence ID" value="MTC34283.1"/>
    <property type="molecule type" value="Genomic_DNA"/>
</dbReference>
<dbReference type="Proteomes" id="UP000449944">
    <property type="component" value="Unassembled WGS sequence"/>
</dbReference>
<gene>
    <name evidence="1" type="ORF">GKR67_06615</name>
</gene>
<reference evidence="1 2" key="1">
    <citation type="submission" date="2019-10" db="EMBL/GenBank/DDBJ databases">
        <title>Comparative genomic analysis of Providencia.</title>
        <authorList>
            <person name="Yuan C."/>
            <person name="Wei Y."/>
            <person name="Yin Z."/>
        </authorList>
    </citation>
    <scope>NUCLEOTIDE SEQUENCE [LARGE SCALE GENOMIC DNA]</scope>
    <source>
        <strain evidence="2">wls1934</strain>
    </source>
</reference>
<proteinExistence type="predicted"/>
<evidence type="ECO:0000313" key="1">
    <source>
        <dbReference type="EMBL" id="MTC34283.1"/>
    </source>
</evidence>
<dbReference type="KEGG" id="pala:CO695_01575"/>
<evidence type="ECO:0000313" key="2">
    <source>
        <dbReference type="Proteomes" id="UP000449944"/>
    </source>
</evidence>
<organism evidence="1 2">
    <name type="scientific">Providencia alcalifaciens</name>
    <dbReference type="NCBI Taxonomy" id="126385"/>
    <lineage>
        <taxon>Bacteria</taxon>
        <taxon>Pseudomonadati</taxon>
        <taxon>Pseudomonadota</taxon>
        <taxon>Gammaproteobacteria</taxon>
        <taxon>Enterobacterales</taxon>
        <taxon>Morganellaceae</taxon>
        <taxon>Providencia</taxon>
    </lineage>
</organism>
<accession>A0AAW9V910</accession>
<name>A0AAW9V910_9GAMM</name>
<dbReference type="AlphaFoldDB" id="A0AAW9V910"/>
<protein>
    <submittedName>
        <fullName evidence="1">Uncharacterized protein</fullName>
    </submittedName>
</protein>